<organism evidence="1 2">
    <name type="scientific">Nitrospira japonica</name>
    <dbReference type="NCBI Taxonomy" id="1325564"/>
    <lineage>
        <taxon>Bacteria</taxon>
        <taxon>Pseudomonadati</taxon>
        <taxon>Nitrospirota</taxon>
        <taxon>Nitrospiria</taxon>
        <taxon>Nitrospirales</taxon>
        <taxon>Nitrospiraceae</taxon>
        <taxon>Nitrospira</taxon>
    </lineage>
</organism>
<dbReference type="STRING" id="1325564.NSJP_1265"/>
<reference evidence="1 2" key="1">
    <citation type="submission" date="2017-03" db="EMBL/GenBank/DDBJ databases">
        <authorList>
            <person name="Afonso C.L."/>
            <person name="Miller P.J."/>
            <person name="Scott M.A."/>
            <person name="Spackman E."/>
            <person name="Goraichik I."/>
            <person name="Dimitrov K.M."/>
            <person name="Suarez D.L."/>
            <person name="Swayne D.E."/>
        </authorList>
    </citation>
    <scope>NUCLEOTIDE SEQUENCE [LARGE SCALE GENOMIC DNA]</scope>
    <source>
        <strain evidence="1">Genome sequencing of Nitrospira japonica strain NJ11</strain>
    </source>
</reference>
<dbReference type="KEGG" id="nja:NSJP_1265"/>
<dbReference type="EMBL" id="LT828648">
    <property type="protein sequence ID" value="SLM47437.1"/>
    <property type="molecule type" value="Genomic_DNA"/>
</dbReference>
<accession>A0A1W1I353</accession>
<sequence>MGSLLKLHFVGNRCNRNTPKRIAMPHFRDANSELQVEVSVLTGVSEHTNRRTLTGECEDWV</sequence>
<evidence type="ECO:0000313" key="1">
    <source>
        <dbReference type="EMBL" id="SLM47437.1"/>
    </source>
</evidence>
<evidence type="ECO:0000313" key="2">
    <source>
        <dbReference type="Proteomes" id="UP000192042"/>
    </source>
</evidence>
<dbReference type="Proteomes" id="UP000192042">
    <property type="component" value="Chromosome I"/>
</dbReference>
<keyword evidence="2" id="KW-1185">Reference proteome</keyword>
<protein>
    <submittedName>
        <fullName evidence="1">Uncharacterized protein</fullName>
    </submittedName>
</protein>
<dbReference type="AlphaFoldDB" id="A0A1W1I353"/>
<proteinExistence type="predicted"/>
<gene>
    <name evidence="1" type="ORF">NSJP_1265</name>
</gene>
<name>A0A1W1I353_9BACT</name>